<dbReference type="InterPro" id="IPR029441">
    <property type="entry name" value="Cass2"/>
</dbReference>
<dbReference type="InterPro" id="IPR018060">
    <property type="entry name" value="HTH_AraC"/>
</dbReference>
<dbReference type="PANTHER" id="PTHR47504:SF5">
    <property type="entry name" value="RIGHT ORIGIN-BINDING PROTEIN"/>
    <property type="match status" value="1"/>
</dbReference>
<dbReference type="InterPro" id="IPR018062">
    <property type="entry name" value="HTH_AraC-typ_CS"/>
</dbReference>
<dbReference type="SMART" id="SM00342">
    <property type="entry name" value="HTH_ARAC"/>
    <property type="match status" value="1"/>
</dbReference>
<dbReference type="PROSITE" id="PS00041">
    <property type="entry name" value="HTH_ARAC_FAMILY_1"/>
    <property type="match status" value="1"/>
</dbReference>
<dbReference type="InterPro" id="IPR011256">
    <property type="entry name" value="Reg_factor_effector_dom_sf"/>
</dbReference>
<dbReference type="InterPro" id="IPR010499">
    <property type="entry name" value="AraC_E-bd"/>
</dbReference>
<dbReference type="Pfam" id="PF14526">
    <property type="entry name" value="Cass2"/>
    <property type="match status" value="1"/>
</dbReference>
<evidence type="ECO:0000256" key="1">
    <source>
        <dbReference type="ARBA" id="ARBA00023015"/>
    </source>
</evidence>
<dbReference type="PANTHER" id="PTHR47504">
    <property type="entry name" value="RIGHT ORIGIN-BINDING PROTEIN"/>
    <property type="match status" value="1"/>
</dbReference>
<dbReference type="Gene3D" id="1.10.10.60">
    <property type="entry name" value="Homeodomain-like"/>
    <property type="match status" value="2"/>
</dbReference>
<organism evidence="5">
    <name type="scientific">uncultured bacterium Contig1753</name>
    <dbReference type="NCBI Taxonomy" id="1393498"/>
    <lineage>
        <taxon>Bacteria</taxon>
        <taxon>environmental samples</taxon>
    </lineage>
</organism>
<dbReference type="GO" id="GO:0003700">
    <property type="term" value="F:DNA-binding transcription factor activity"/>
    <property type="evidence" value="ECO:0007669"/>
    <property type="project" value="InterPro"/>
</dbReference>
<reference evidence="5" key="1">
    <citation type="journal article" date="2013" name="PLoS ONE">
        <title>Metagenomic insights into the carbohydrate-active enzymes carried by the microorganisms adhering to solid digesta in the rumen of cows.</title>
        <authorList>
            <person name="Wang L."/>
            <person name="Hatem A."/>
            <person name="Catalyurek U.V."/>
            <person name="Morrison M."/>
            <person name="Yu Z."/>
        </authorList>
    </citation>
    <scope>NUCLEOTIDE SEQUENCE</scope>
</reference>
<dbReference type="InterPro" id="IPR050959">
    <property type="entry name" value="MarA-like"/>
</dbReference>
<keyword evidence="3" id="KW-0804">Transcription</keyword>
<dbReference type="Pfam" id="PF12833">
    <property type="entry name" value="HTH_18"/>
    <property type="match status" value="1"/>
</dbReference>
<dbReference type="PRINTS" id="PR00032">
    <property type="entry name" value="HTHARAC"/>
</dbReference>
<evidence type="ECO:0000259" key="4">
    <source>
        <dbReference type="PROSITE" id="PS01124"/>
    </source>
</evidence>
<dbReference type="SMART" id="SM00871">
    <property type="entry name" value="AraC_E_bind"/>
    <property type="match status" value="1"/>
</dbReference>
<proteinExistence type="predicted"/>
<dbReference type="AlphaFoldDB" id="W0FJD5"/>
<feature type="domain" description="HTH araC/xylS-type" evidence="4">
    <location>
        <begin position="12"/>
        <end position="110"/>
    </location>
</feature>
<protein>
    <submittedName>
        <fullName evidence="5">AraC family transcriptional regulator</fullName>
    </submittedName>
</protein>
<dbReference type="SUPFAM" id="SSF46689">
    <property type="entry name" value="Homeodomain-like"/>
    <property type="match status" value="2"/>
</dbReference>
<dbReference type="InterPro" id="IPR009057">
    <property type="entry name" value="Homeodomain-like_sf"/>
</dbReference>
<keyword evidence="2" id="KW-0238">DNA-binding</keyword>
<dbReference type="Gene3D" id="3.20.80.10">
    <property type="entry name" value="Regulatory factor, effector binding domain"/>
    <property type="match status" value="1"/>
</dbReference>
<dbReference type="InterPro" id="IPR020449">
    <property type="entry name" value="Tscrpt_reg_AraC-type_HTH"/>
</dbReference>
<dbReference type="SUPFAM" id="SSF55136">
    <property type="entry name" value="Probable bacterial effector-binding domain"/>
    <property type="match status" value="1"/>
</dbReference>
<dbReference type="EMBL" id="KC246813">
    <property type="protein sequence ID" value="AHF24986.1"/>
    <property type="molecule type" value="Genomic_DNA"/>
</dbReference>
<dbReference type="GO" id="GO:0043565">
    <property type="term" value="F:sequence-specific DNA binding"/>
    <property type="evidence" value="ECO:0007669"/>
    <property type="project" value="InterPro"/>
</dbReference>
<evidence type="ECO:0000256" key="3">
    <source>
        <dbReference type="ARBA" id="ARBA00023163"/>
    </source>
</evidence>
<dbReference type="PROSITE" id="PS01124">
    <property type="entry name" value="HTH_ARAC_FAMILY_2"/>
    <property type="match status" value="1"/>
</dbReference>
<keyword evidence="1" id="KW-0805">Transcription regulation</keyword>
<name>W0FJD5_9BACT</name>
<evidence type="ECO:0000313" key="5">
    <source>
        <dbReference type="EMBL" id="AHF24986.1"/>
    </source>
</evidence>
<accession>W0FJD5</accession>
<sequence length="279" mass="31487">MSTVQGWIDGIQKAIDFIEKNLSEELDIEEIAGKAALSPFYFQRIFGALCGLTVGDYIRARRMTLAAQELAGSEAKVIDVALKYGYDSPDSFTKAFLRFHGISPSKAREPGAPLRSMAPLHIRITLEGGSMLDYRIVEKAPFTIIGVRRPFNSDTSYEEIPKFWDEWLAQGEKRPVMGTFGVCMDGKGKDFDYWIADLYTPWEEIPAGCETRVIPGSLWAQFPCTLKTLQDTNTKIWSEWMPALQGYELAGEYDIEVYLPPEEGSPDMKVYIWVPLKQA</sequence>
<evidence type="ECO:0000256" key="2">
    <source>
        <dbReference type="ARBA" id="ARBA00023125"/>
    </source>
</evidence>